<evidence type="ECO:0000313" key="3">
    <source>
        <dbReference type="Proteomes" id="UP000588806"/>
    </source>
</evidence>
<feature type="transmembrane region" description="Helical" evidence="1">
    <location>
        <begin position="38"/>
        <end position="59"/>
    </location>
</feature>
<gene>
    <name evidence="2" type="ORF">HLB35_14805</name>
</gene>
<keyword evidence="1" id="KW-1133">Transmembrane helix</keyword>
<protein>
    <submittedName>
        <fullName evidence="2">Uncharacterized protein</fullName>
    </submittedName>
</protein>
<sequence length="62" mass="6695">MAFSSQYTLAAFFVMVCGIGFSTMLVKRMAEDSGANFLNYSLSAIFIGGAVAFIGLYLVSFF</sequence>
<reference evidence="2 3" key="1">
    <citation type="submission" date="2020-05" db="EMBL/GenBank/DDBJ databases">
        <authorList>
            <person name="Ruan W."/>
            <person name="Jeon C.O."/>
            <person name="Chun B.H."/>
        </authorList>
    </citation>
    <scope>NUCLEOTIDE SEQUENCE [LARGE SCALE GENOMIC DNA]</scope>
    <source>
        <strain evidence="2 3">TBZ9</strain>
    </source>
</reference>
<feature type="transmembrane region" description="Helical" evidence="1">
    <location>
        <begin position="6"/>
        <end position="26"/>
    </location>
</feature>
<reference evidence="2 3" key="2">
    <citation type="submission" date="2020-06" db="EMBL/GenBank/DDBJ databases">
        <title>Halomonas songnenensis sp. nov., a moderately halophilic bacterium isolated from saline and alkaline soils.</title>
        <authorList>
            <person name="Jiang J."/>
            <person name="Pan Y."/>
        </authorList>
    </citation>
    <scope>NUCLEOTIDE SEQUENCE [LARGE SCALE GENOMIC DNA]</scope>
    <source>
        <strain evidence="2 3">TBZ9</strain>
    </source>
</reference>
<proteinExistence type="predicted"/>
<dbReference type="EMBL" id="JABFHI010000008">
    <property type="protein sequence ID" value="NOG32708.1"/>
    <property type="molecule type" value="Genomic_DNA"/>
</dbReference>
<evidence type="ECO:0000256" key="1">
    <source>
        <dbReference type="SAM" id="Phobius"/>
    </source>
</evidence>
<organism evidence="2 3">
    <name type="scientific">Vreelandella azerica</name>
    <dbReference type="NCBI Taxonomy" id="2732867"/>
    <lineage>
        <taxon>Bacteria</taxon>
        <taxon>Pseudomonadati</taxon>
        <taxon>Pseudomonadota</taxon>
        <taxon>Gammaproteobacteria</taxon>
        <taxon>Oceanospirillales</taxon>
        <taxon>Halomonadaceae</taxon>
        <taxon>Vreelandella</taxon>
    </lineage>
</organism>
<dbReference type="RefSeq" id="WP_171703173.1">
    <property type="nucleotide sequence ID" value="NZ_JABFHI010000008.1"/>
</dbReference>
<name>A0A7Y3TYT9_9GAMM</name>
<keyword evidence="1" id="KW-0472">Membrane</keyword>
<keyword evidence="3" id="KW-1185">Reference proteome</keyword>
<keyword evidence="1" id="KW-0812">Transmembrane</keyword>
<comment type="caution">
    <text evidence="2">The sequence shown here is derived from an EMBL/GenBank/DDBJ whole genome shotgun (WGS) entry which is preliminary data.</text>
</comment>
<accession>A0A7Y3TYT9</accession>
<evidence type="ECO:0000313" key="2">
    <source>
        <dbReference type="EMBL" id="NOG32708.1"/>
    </source>
</evidence>
<dbReference type="Proteomes" id="UP000588806">
    <property type="component" value="Unassembled WGS sequence"/>
</dbReference>
<dbReference type="AlphaFoldDB" id="A0A7Y3TYT9"/>